<feature type="transmembrane region" description="Helical" evidence="6">
    <location>
        <begin position="163"/>
        <end position="183"/>
    </location>
</feature>
<evidence type="ECO:0000256" key="5">
    <source>
        <dbReference type="ARBA" id="ARBA00023136"/>
    </source>
</evidence>
<accession>A0ABM5T727</accession>
<dbReference type="InterPro" id="IPR051679">
    <property type="entry name" value="DASS-Related_Transporters"/>
</dbReference>
<feature type="transmembrane region" description="Helical" evidence="6">
    <location>
        <begin position="83"/>
        <end position="101"/>
    </location>
</feature>
<feature type="transmembrane region" description="Helical" evidence="6">
    <location>
        <begin position="260"/>
        <end position="278"/>
    </location>
</feature>
<dbReference type="InterPro" id="IPR018385">
    <property type="entry name" value="C4_dicarb_anaerob_car-like"/>
</dbReference>
<feature type="transmembrane region" description="Helical" evidence="6">
    <location>
        <begin position="21"/>
        <end position="43"/>
    </location>
</feature>
<keyword evidence="4 6" id="KW-1133">Transmembrane helix</keyword>
<dbReference type="EMBL" id="CP011366">
    <property type="protein sequence ID" value="AKG73607.1"/>
    <property type="molecule type" value="Genomic_DNA"/>
</dbReference>
<feature type="transmembrane region" description="Helical" evidence="6">
    <location>
        <begin position="443"/>
        <end position="465"/>
    </location>
</feature>
<evidence type="ECO:0000256" key="1">
    <source>
        <dbReference type="ARBA" id="ARBA00004651"/>
    </source>
</evidence>
<feature type="transmembrane region" description="Helical" evidence="6">
    <location>
        <begin position="317"/>
        <end position="335"/>
    </location>
</feature>
<feature type="transmembrane region" description="Helical" evidence="6">
    <location>
        <begin position="285"/>
        <end position="305"/>
    </location>
</feature>
<reference evidence="8" key="2">
    <citation type="submission" date="2015-04" db="EMBL/GenBank/DDBJ databases">
        <title>Complete genome sequence of Salinicoccus halodurans strain H3B36, isolated from the Qaidam basin of China.</title>
        <authorList>
            <person name="Ma Y."/>
            <person name="Jiang K."/>
            <person name="Xue Y."/>
        </authorList>
    </citation>
    <scope>NUCLEOTIDE SEQUENCE [LARGE SCALE GENOMIC DNA]</scope>
    <source>
        <strain evidence="8">H3B36</strain>
    </source>
</reference>
<evidence type="ECO:0000256" key="6">
    <source>
        <dbReference type="SAM" id="Phobius"/>
    </source>
</evidence>
<proteinExistence type="predicted"/>
<dbReference type="PANTHER" id="PTHR43652:SF2">
    <property type="entry name" value="BASIC AMINO ACID ANTIPORTER YFCC-RELATED"/>
    <property type="match status" value="1"/>
</dbReference>
<keyword evidence="5 6" id="KW-0472">Membrane</keyword>
<evidence type="ECO:0000256" key="3">
    <source>
        <dbReference type="ARBA" id="ARBA00022692"/>
    </source>
</evidence>
<comment type="subcellular location">
    <subcellularLocation>
        <location evidence="1">Cell membrane</location>
        <topology evidence="1">Multi-pass membrane protein</topology>
    </subcellularLocation>
</comment>
<evidence type="ECO:0000256" key="2">
    <source>
        <dbReference type="ARBA" id="ARBA00022475"/>
    </source>
</evidence>
<evidence type="ECO:0000313" key="8">
    <source>
        <dbReference type="Proteomes" id="UP000034029"/>
    </source>
</evidence>
<feature type="transmembrane region" description="Helical" evidence="6">
    <location>
        <begin position="417"/>
        <end position="436"/>
    </location>
</feature>
<feature type="transmembrane region" description="Helical" evidence="6">
    <location>
        <begin position="347"/>
        <end position="371"/>
    </location>
</feature>
<feature type="transmembrane region" description="Helical" evidence="6">
    <location>
        <begin position="122"/>
        <end position="151"/>
    </location>
</feature>
<keyword evidence="2" id="KW-1003">Cell membrane</keyword>
<evidence type="ECO:0000313" key="7">
    <source>
        <dbReference type="EMBL" id="AKG73607.1"/>
    </source>
</evidence>
<sequence>MSEGEEMNGLNKKKWEMPDTYVILFIVLIAAAIATYIVPAGAFEREEVNGIERVVSGTYEVTEQNPVGVMDIFLALQTGMVESAGLIFLVLFAGGMFEVIEKSGAIKGGIMSAVDRMRGREFMLIAVISILFALGGATGAVANSVIPFVAIGVMLARALKLDAIVAVAITFGATFIGFSAGFLNPYTVGVAHSIAELPLFSGMLLRVIAFVLLVGVTIWYTWAYAKRFLKNPDKSLMGILEENDEEAEVDVPFTTRHKLILSWVGLALAFFVFAVIQFKWTTDHMAAFFVVIGLVSGIIAGMNYNKLTLTFLEGCKNLVYGALIIGVARAVLVVMEQGNILDTLVSALAAPLGALTPILSAIGMFIANSIFNFFVPSGSGQAAIIMPVQTPLADMIGVTRQVSVQAFQFGDGFSNSIYPTSGPLMASLAVAGVPWIKWAKWLLPLFVIWSVIAAGILAVGVLINWGPL</sequence>
<organism evidence="7 8">
    <name type="scientific">Salinicoccus halodurans</name>
    <dbReference type="NCBI Taxonomy" id="407035"/>
    <lineage>
        <taxon>Bacteria</taxon>
        <taxon>Bacillati</taxon>
        <taxon>Bacillota</taxon>
        <taxon>Bacilli</taxon>
        <taxon>Bacillales</taxon>
        <taxon>Staphylococcaceae</taxon>
        <taxon>Salinicoccus</taxon>
    </lineage>
</organism>
<dbReference type="Pfam" id="PF03606">
    <property type="entry name" value="DcuC"/>
    <property type="match status" value="1"/>
</dbReference>
<gene>
    <name evidence="7" type="ORF">AAT16_04900</name>
</gene>
<dbReference type="Proteomes" id="UP000034029">
    <property type="component" value="Chromosome"/>
</dbReference>
<reference evidence="7 8" key="1">
    <citation type="journal article" date="2015" name="Int. J. Syst. Evol. Microbiol.">
        <title>Complete genome sequence of Salinicoccus halodurans H3B36, isolated from the Qaidam Basin in China.</title>
        <authorList>
            <person name="Jiang K."/>
            <person name="Xue Y."/>
            <person name="Ma Y."/>
        </authorList>
    </citation>
    <scope>NUCLEOTIDE SEQUENCE [LARGE SCALE GENOMIC DNA]</scope>
    <source>
        <strain evidence="7 8">H3B36</strain>
    </source>
</reference>
<feature type="transmembrane region" description="Helical" evidence="6">
    <location>
        <begin position="204"/>
        <end position="225"/>
    </location>
</feature>
<evidence type="ECO:0000256" key="4">
    <source>
        <dbReference type="ARBA" id="ARBA00022989"/>
    </source>
</evidence>
<keyword evidence="3 6" id="KW-0812">Transmembrane</keyword>
<protein>
    <submittedName>
        <fullName evidence="7">Membrane protein</fullName>
    </submittedName>
</protein>
<keyword evidence="8" id="KW-1185">Reference proteome</keyword>
<dbReference type="PANTHER" id="PTHR43652">
    <property type="entry name" value="BASIC AMINO ACID ANTIPORTER YFCC-RELATED"/>
    <property type="match status" value="1"/>
</dbReference>
<name>A0ABM5T727_9STAP</name>